<evidence type="ECO:0000256" key="2">
    <source>
        <dbReference type="ARBA" id="ARBA00013365"/>
    </source>
</evidence>
<dbReference type="CDD" id="cd00840">
    <property type="entry name" value="MPP_Mre11_N"/>
    <property type="match status" value="1"/>
</dbReference>
<feature type="domain" description="Calcineurin-like phosphoesterase" evidence="7">
    <location>
        <begin position="22"/>
        <end position="236"/>
    </location>
</feature>
<dbReference type="EMBL" id="CP024988">
    <property type="protein sequence ID" value="AWT25824.1"/>
    <property type="molecule type" value="Genomic_DNA"/>
</dbReference>
<evidence type="ECO:0000259" key="7">
    <source>
        <dbReference type="Pfam" id="PF00149"/>
    </source>
</evidence>
<dbReference type="STRING" id="1737425.GCA_900049755_00270"/>
<organism evidence="8 9">
    <name type="scientific">Corynebacterium provencense</name>
    <dbReference type="NCBI Taxonomy" id="1737425"/>
    <lineage>
        <taxon>Bacteria</taxon>
        <taxon>Bacillati</taxon>
        <taxon>Actinomycetota</taxon>
        <taxon>Actinomycetes</taxon>
        <taxon>Mycobacteriales</taxon>
        <taxon>Corynebacteriaceae</taxon>
        <taxon>Corynebacterium</taxon>
    </lineage>
</organism>
<dbReference type="Pfam" id="PF00149">
    <property type="entry name" value="Metallophos"/>
    <property type="match status" value="1"/>
</dbReference>
<dbReference type="InterPro" id="IPR041796">
    <property type="entry name" value="Mre11_N"/>
</dbReference>
<feature type="region of interest" description="Disordered" evidence="6">
    <location>
        <begin position="422"/>
        <end position="445"/>
    </location>
</feature>
<dbReference type="GO" id="GO:0004527">
    <property type="term" value="F:exonuclease activity"/>
    <property type="evidence" value="ECO:0007669"/>
    <property type="project" value="UniProtKB-KW"/>
</dbReference>
<dbReference type="InterPro" id="IPR029052">
    <property type="entry name" value="Metallo-depent_PP-like"/>
</dbReference>
<sequence length="445" mass="47810">MHTGPETRTGTTIPPVPAHTVRILHTSDWQLGMKRWFLGDEAGPRYQEARLAVIERILDLAVENSCTAVVVAGDVFDDNLVDDRTWRRAVDVLRRSPVPVFLLPGNHDPYDPASIYRDPVFDSLRPTVQVLTDSASHVVATVPDDAPVLEVIGAPLLSRYMESDTVAAALREIRDRDAPSDATVPGDRARVRVLVGHGATRSRTSGEDPAVIDVDGAAEACRRRTVDYVALGDTHSAVQLSPDNTVWYSGSPEPTDFREEDGGGESRSGFVLVVDVTVDPDDPGAPAEVAVCEVPVGTWHFLALSAGVDSREEVGEWISRLESLPDKRTTVVKYALTGTVDLETGALLDRETARVAPTFAALYPRERLMDLHTVPGEGELSDIDLPGAVGAAARTLAEMTTSGDSTARDALRLLYRLSADRTSEVRGEQGGTDSADTPGTGGVTC</sequence>
<dbReference type="PANTHER" id="PTHR30337">
    <property type="entry name" value="COMPONENT OF ATP-DEPENDENT DSDNA EXONUCLEASE"/>
    <property type="match status" value="1"/>
</dbReference>
<dbReference type="InterPro" id="IPR004843">
    <property type="entry name" value="Calcineurin-like_PHP"/>
</dbReference>
<comment type="similarity">
    <text evidence="1">Belongs to the SbcD family.</text>
</comment>
<evidence type="ECO:0000313" key="8">
    <source>
        <dbReference type="EMBL" id="AWT25824.1"/>
    </source>
</evidence>
<dbReference type="PANTHER" id="PTHR30337:SF0">
    <property type="entry name" value="NUCLEASE SBCCD SUBUNIT D"/>
    <property type="match status" value="1"/>
</dbReference>
<dbReference type="Proteomes" id="UP000247696">
    <property type="component" value="Chromosome"/>
</dbReference>
<protein>
    <recommendedName>
        <fullName evidence="2">Nuclease SbcCD subunit D</fullName>
    </recommendedName>
</protein>
<gene>
    <name evidence="8" type="primary">sbcD</name>
    <name evidence="8" type="ORF">Csp1_10180</name>
</gene>
<accession>A0A2Z3YT88</accession>
<evidence type="ECO:0000256" key="6">
    <source>
        <dbReference type="SAM" id="MobiDB-lite"/>
    </source>
</evidence>
<evidence type="ECO:0000256" key="1">
    <source>
        <dbReference type="ARBA" id="ARBA00010555"/>
    </source>
</evidence>
<evidence type="ECO:0000256" key="5">
    <source>
        <dbReference type="ARBA" id="ARBA00022839"/>
    </source>
</evidence>
<keyword evidence="5" id="KW-0269">Exonuclease</keyword>
<dbReference type="Gene3D" id="3.60.21.10">
    <property type="match status" value="1"/>
</dbReference>
<dbReference type="SUPFAM" id="SSF56300">
    <property type="entry name" value="Metallo-dependent phosphatases"/>
    <property type="match status" value="1"/>
</dbReference>
<dbReference type="OrthoDB" id="9773856at2"/>
<keyword evidence="9" id="KW-1185">Reference proteome</keyword>
<dbReference type="KEGG" id="cpre:Csp1_10180"/>
<keyword evidence="3" id="KW-0540">Nuclease</keyword>
<evidence type="ECO:0000256" key="4">
    <source>
        <dbReference type="ARBA" id="ARBA00022801"/>
    </source>
</evidence>
<evidence type="ECO:0000313" key="9">
    <source>
        <dbReference type="Proteomes" id="UP000247696"/>
    </source>
</evidence>
<dbReference type="AlphaFoldDB" id="A0A2Z3YT88"/>
<dbReference type="RefSeq" id="WP_110481238.1">
    <property type="nucleotide sequence ID" value="NZ_CP024988.1"/>
</dbReference>
<name>A0A2Z3YT88_9CORY</name>
<proteinExistence type="inferred from homology"/>
<reference evidence="9" key="1">
    <citation type="submission" date="2017-11" db="EMBL/GenBank/DDBJ databases">
        <title>Otitis media/interna in a cat caused by the recently described species Corynebacterium provencense.</title>
        <authorList>
            <person name="Kittl S."/>
            <person name="Brodard I."/>
            <person name="Rychener L."/>
            <person name="Jores J."/>
            <person name="Roosje P."/>
            <person name="Gobeli Brawand S."/>
        </authorList>
    </citation>
    <scope>NUCLEOTIDE SEQUENCE [LARGE SCALE GENOMIC DNA]</scope>
    <source>
        <strain evidence="9">17KM38</strain>
    </source>
</reference>
<keyword evidence="4" id="KW-0378">Hydrolase</keyword>
<evidence type="ECO:0000256" key="3">
    <source>
        <dbReference type="ARBA" id="ARBA00022722"/>
    </source>
</evidence>
<dbReference type="InterPro" id="IPR050535">
    <property type="entry name" value="DNA_Repair-Maintenance_Comp"/>
</dbReference>